<accession>A0AAN8MBD1</accession>
<dbReference type="Proteomes" id="UP001356427">
    <property type="component" value="Unassembled WGS sequence"/>
</dbReference>
<keyword evidence="2" id="KW-1185">Reference proteome</keyword>
<evidence type="ECO:0000313" key="2">
    <source>
        <dbReference type="Proteomes" id="UP001356427"/>
    </source>
</evidence>
<proteinExistence type="predicted"/>
<name>A0AAN8MBD1_9TELE</name>
<dbReference type="EMBL" id="JAGTTL010000004">
    <property type="protein sequence ID" value="KAK6323247.1"/>
    <property type="molecule type" value="Genomic_DNA"/>
</dbReference>
<evidence type="ECO:0000313" key="1">
    <source>
        <dbReference type="EMBL" id="KAK6323247.1"/>
    </source>
</evidence>
<organism evidence="1 2">
    <name type="scientific">Coregonus suidteri</name>
    <dbReference type="NCBI Taxonomy" id="861788"/>
    <lineage>
        <taxon>Eukaryota</taxon>
        <taxon>Metazoa</taxon>
        <taxon>Chordata</taxon>
        <taxon>Craniata</taxon>
        <taxon>Vertebrata</taxon>
        <taxon>Euteleostomi</taxon>
        <taxon>Actinopterygii</taxon>
        <taxon>Neopterygii</taxon>
        <taxon>Teleostei</taxon>
        <taxon>Protacanthopterygii</taxon>
        <taxon>Salmoniformes</taxon>
        <taxon>Salmonidae</taxon>
        <taxon>Coregoninae</taxon>
        <taxon>Coregonus</taxon>
    </lineage>
</organism>
<sequence length="183" mass="21059">MWQSDPFHNELVSIMDELMMSFEDEIDKCMAVSIFSTQHSTDIVDAGKTGESKLEVKVQLKCVMKQFVTQTIIKINHLISKGTAALLSKICQSQSEVKSLKMKLLEITDGKEIPENTVEEEEWTGLLYSPEFAEDFEVDVPTPIDPGGKRREQKHPRWQNQTEVRRTLMMTNGRRRMLMPDKP</sequence>
<reference evidence="1 2" key="1">
    <citation type="submission" date="2021-04" db="EMBL/GenBank/DDBJ databases">
        <authorList>
            <person name="De Guttry C."/>
            <person name="Zahm M."/>
            <person name="Klopp C."/>
            <person name="Cabau C."/>
            <person name="Louis A."/>
            <person name="Berthelot C."/>
            <person name="Parey E."/>
            <person name="Roest Crollius H."/>
            <person name="Montfort J."/>
            <person name="Robinson-Rechavi M."/>
            <person name="Bucao C."/>
            <person name="Bouchez O."/>
            <person name="Gislard M."/>
            <person name="Lluch J."/>
            <person name="Milhes M."/>
            <person name="Lampietro C."/>
            <person name="Lopez Roques C."/>
            <person name="Donnadieu C."/>
            <person name="Braasch I."/>
            <person name="Desvignes T."/>
            <person name="Postlethwait J."/>
            <person name="Bobe J."/>
            <person name="Wedekind C."/>
            <person name="Guiguen Y."/>
        </authorList>
    </citation>
    <scope>NUCLEOTIDE SEQUENCE [LARGE SCALE GENOMIC DNA]</scope>
    <source>
        <strain evidence="1">Cs_M1</strain>
        <tissue evidence="1">Blood</tissue>
    </source>
</reference>
<protein>
    <submittedName>
        <fullName evidence="1">Uncharacterized protein</fullName>
    </submittedName>
</protein>
<dbReference type="AlphaFoldDB" id="A0AAN8MBD1"/>
<gene>
    <name evidence="1" type="ORF">J4Q44_G00055860</name>
</gene>
<comment type="caution">
    <text evidence="1">The sequence shown here is derived from an EMBL/GenBank/DDBJ whole genome shotgun (WGS) entry which is preliminary data.</text>
</comment>